<evidence type="ECO:0000313" key="3">
    <source>
        <dbReference type="EMBL" id="TXE81951.1"/>
    </source>
</evidence>
<feature type="compositionally biased region" description="Polar residues" evidence="1">
    <location>
        <begin position="1"/>
        <end position="17"/>
    </location>
</feature>
<keyword evidence="5" id="KW-1185">Reference proteome</keyword>
<organism evidence="3 4">
    <name type="scientific">Campylobacter peloridis</name>
    <dbReference type="NCBI Taxonomy" id="488546"/>
    <lineage>
        <taxon>Bacteria</taxon>
        <taxon>Pseudomonadati</taxon>
        <taxon>Campylobacterota</taxon>
        <taxon>Epsilonproteobacteria</taxon>
        <taxon>Campylobacterales</taxon>
        <taxon>Campylobacteraceae</taxon>
        <taxon>Campylobacter</taxon>
    </lineage>
</organism>
<dbReference type="AlphaFoldDB" id="A0A5C7DLS0"/>
<feature type="region of interest" description="Disordered" evidence="1">
    <location>
        <begin position="1"/>
        <end position="39"/>
    </location>
</feature>
<dbReference type="EMBL" id="CP063079">
    <property type="protein sequence ID" value="QOQ89070.1"/>
    <property type="molecule type" value="Genomic_DNA"/>
</dbReference>
<evidence type="ECO:0000313" key="2">
    <source>
        <dbReference type="EMBL" id="QOQ89070.1"/>
    </source>
</evidence>
<dbReference type="RefSeq" id="WP_044599061.1">
    <property type="nucleotide sequence ID" value="NZ_CP063079.1"/>
</dbReference>
<sequence length="207" mass="22253">MQVNSYSRVAMESQISNRKADLNTKHEDTNTKSANSTKDIDKDKLSKLASIGGKGITELYAISFMQETFSMSSANAFSQAGVLGMADSSKESLSAILSNVDFKAIGYEGKDILSLNADEAKELVSEDGFFGVAKTSQRLADFVINGAGEDMDKLQKGLEGLKAGFAQAEKMWGGKLPDISYETIDKAIEKVTQKINELGGNSLDINA</sequence>
<gene>
    <name evidence="3" type="ORF">FPD46_04150</name>
    <name evidence="2" type="ORF">IMC75_00905</name>
</gene>
<evidence type="ECO:0008006" key="6">
    <source>
        <dbReference type="Google" id="ProtNLM"/>
    </source>
</evidence>
<dbReference type="Proteomes" id="UP000595070">
    <property type="component" value="Chromosome"/>
</dbReference>
<reference evidence="2 5" key="2">
    <citation type="submission" date="2020-10" db="EMBL/GenBank/DDBJ databases">
        <title>Campylobacter and Helicobacter PacBio genomes.</title>
        <authorList>
            <person name="Lane C."/>
        </authorList>
    </citation>
    <scope>NUCLEOTIDE SEQUENCE [LARGE SCALE GENOMIC DNA]</scope>
    <source>
        <strain evidence="2 5">2016D-0074</strain>
    </source>
</reference>
<name>A0A5C7DLS0_9BACT</name>
<feature type="compositionally biased region" description="Basic and acidic residues" evidence="1">
    <location>
        <begin position="18"/>
        <end position="30"/>
    </location>
</feature>
<proteinExistence type="predicted"/>
<reference evidence="3 4" key="1">
    <citation type="submission" date="2019-07" db="EMBL/GenBank/DDBJ databases">
        <title>Rapid identification of Enteric Bacteria from Whole Genome Sequences (WGS) using Average Nucleotide Identity (ANI).</title>
        <authorList>
            <person name="Lane C."/>
        </authorList>
    </citation>
    <scope>NUCLEOTIDE SEQUENCE [LARGE SCALE GENOMIC DNA]</scope>
    <source>
        <strain evidence="3 4">2016D-0250</strain>
    </source>
</reference>
<dbReference type="Proteomes" id="UP000321310">
    <property type="component" value="Unassembled WGS sequence"/>
</dbReference>
<evidence type="ECO:0000313" key="5">
    <source>
        <dbReference type="Proteomes" id="UP000595070"/>
    </source>
</evidence>
<dbReference type="EMBL" id="VOWB01000042">
    <property type="protein sequence ID" value="TXE81951.1"/>
    <property type="molecule type" value="Genomic_DNA"/>
</dbReference>
<accession>A0A5C7DLS0</accession>
<protein>
    <recommendedName>
        <fullName evidence="6">Hydrogenase-4 component G</fullName>
    </recommendedName>
</protein>
<evidence type="ECO:0000313" key="4">
    <source>
        <dbReference type="Proteomes" id="UP000321310"/>
    </source>
</evidence>
<evidence type="ECO:0000256" key="1">
    <source>
        <dbReference type="SAM" id="MobiDB-lite"/>
    </source>
</evidence>